<evidence type="ECO:0000313" key="1">
    <source>
        <dbReference type="EMBL" id="BET02433.1"/>
    </source>
</evidence>
<keyword evidence="2" id="KW-1185">Reference proteome</keyword>
<dbReference type="Proteomes" id="UP001307889">
    <property type="component" value="Chromosome 14"/>
</dbReference>
<reference evidence="1 2" key="1">
    <citation type="submission" date="2023-09" db="EMBL/GenBank/DDBJ databases">
        <title>Nesidiocoris tenuis whole genome shotgun sequence.</title>
        <authorList>
            <person name="Shibata T."/>
            <person name="Shimoda M."/>
            <person name="Kobayashi T."/>
            <person name="Uehara T."/>
        </authorList>
    </citation>
    <scope>NUCLEOTIDE SEQUENCE [LARGE SCALE GENOMIC DNA]</scope>
    <source>
        <strain evidence="1 2">Japan</strain>
    </source>
</reference>
<proteinExistence type="predicted"/>
<protein>
    <submittedName>
        <fullName evidence="1">Uncharacterized protein</fullName>
    </submittedName>
</protein>
<organism evidence="1 2">
    <name type="scientific">Nesidiocoris tenuis</name>
    <dbReference type="NCBI Taxonomy" id="355587"/>
    <lineage>
        <taxon>Eukaryota</taxon>
        <taxon>Metazoa</taxon>
        <taxon>Ecdysozoa</taxon>
        <taxon>Arthropoda</taxon>
        <taxon>Hexapoda</taxon>
        <taxon>Insecta</taxon>
        <taxon>Pterygota</taxon>
        <taxon>Neoptera</taxon>
        <taxon>Paraneoptera</taxon>
        <taxon>Hemiptera</taxon>
        <taxon>Heteroptera</taxon>
        <taxon>Panheteroptera</taxon>
        <taxon>Cimicomorpha</taxon>
        <taxon>Miridae</taxon>
        <taxon>Dicyphina</taxon>
        <taxon>Nesidiocoris</taxon>
    </lineage>
</organism>
<accession>A0ABN7BDH9</accession>
<sequence length="150" mass="17016">MPRSLRSYGITEFQKPSGAHCATIRSIVSGDRRFKSSLLQSQSQVTGSYGVTGFQKPSEAHGVPIWSIVSGDRRFKSSLSQSQSQVTGIRWNHRISETIRSSRCHYQVRIIRRHEIQELSAFNPNLRSLTPMESQDFRNHQKLTVFPSGP</sequence>
<evidence type="ECO:0000313" key="2">
    <source>
        <dbReference type="Proteomes" id="UP001307889"/>
    </source>
</evidence>
<name>A0ABN7BDH9_9HEMI</name>
<gene>
    <name evidence="1" type="ORF">NTJ_15251</name>
</gene>
<dbReference type="EMBL" id="AP028922">
    <property type="protein sequence ID" value="BET02433.1"/>
    <property type="molecule type" value="Genomic_DNA"/>
</dbReference>